<name>A0ACB9Y7X7_PLABR</name>
<reference evidence="1" key="1">
    <citation type="submission" date="2022-06" db="EMBL/GenBank/DDBJ databases">
        <title>The First Complete Genome of the Simian Malaria Parasite Plasmodium brasilianum.</title>
        <authorList>
            <person name="Bajic M."/>
            <person name="Ravishankar S."/>
        </authorList>
    </citation>
    <scope>NUCLEOTIDE SEQUENCE</scope>
    <source>
        <strain evidence="1">Bolivian I</strain>
    </source>
</reference>
<proteinExistence type="predicted"/>
<dbReference type="EMBL" id="CM043778">
    <property type="protein sequence ID" value="KAI4837956.1"/>
    <property type="molecule type" value="Genomic_DNA"/>
</dbReference>
<sequence length="939" mass="110443">MKKQKRNSPQRRKKIKEKNNIVRADYEESKAPNGGITYSLINDYHDSNFKKNFYIKSIRTDGNCLFRAVSDQLYNYEENYKEIRKRVVEHLLKNEEKYKNFLEYDESFKSYIERISLDGTWGGQLELQAVGELFKVNILIYQENGCILEIKNHSDDNKCIQLHYASSEHYNSVRFKNRALENELKCILDLREILNDKDENDSTKTFYETTENELTDENEDCSSSHIKENRKMNDSLGDKSNCFSRLMEEQYGLGEYINDKDEPYIFFVSEDENTPNAFDILQSISNGIRRKKARSRSMPGINEKFLYFFSKNQLNEKIESDSTIDNLNEKKNIEKKKQKKNEKRKINFLKCNYIGHENEDILNEYLSSIGNNSSDLGKATIRICYNKTFHKYLRLSKMMGEIEGEPEGRLAVEDNNQVRHNTQVRKNNRVKQNDQVERNNQLDEIHEGDDTNDRVELENEKYRNKGNTNLWHNDNCAMQTCSNGISMVNNQYEDKENRKSNTSNAQKDNNSSSTNSSSTGRKGYISNYEIENNFNESKKKEFDDLIHLYSEKISENKNYFNNYKNVYNCNSKSSIVIPKYAHTNNEDLKYYYLNSENARSSSIYKCSSNEEITGSSLYLDKGLNSFEMKNNLFSKNEYTNISLGDKEPLTSSNNFLSDNNKCIRNNNNYYSSKKIYNFKNTVSHIFDIIIHKYVISIDSNLLYSYGSNKYDVDDKMNKEGSSTSLFRKNSCNYDIINNNSYRPSSCMTLNYSNGIDNEMRRSNKTRSNENISHVNSSTSIRNNNDSSVNNNKCIDKKRSDCNHLNMRDMLVKRKYYNKKFINMFSKDIISKSLFHYLNADFLINEDKIKYIIPFLFHSRNVNIFKNNLNKKDFYFYEYIAFSFNLNRQKLRKKIECSKVSYEEFLLKGKHKYNKLKKGYNKKLLSLDTQQDSGVKIISL</sequence>
<evidence type="ECO:0000313" key="1">
    <source>
        <dbReference type="EMBL" id="KAI4837956.1"/>
    </source>
</evidence>
<comment type="caution">
    <text evidence="1">The sequence shown here is derived from an EMBL/GenBank/DDBJ whole genome shotgun (WGS) entry which is preliminary data.</text>
</comment>
<dbReference type="Proteomes" id="UP001056978">
    <property type="component" value="Chromosome 10"/>
</dbReference>
<organism evidence="1 2">
    <name type="scientific">Plasmodium brasilianum</name>
    <dbReference type="NCBI Taxonomy" id="5824"/>
    <lineage>
        <taxon>Eukaryota</taxon>
        <taxon>Sar</taxon>
        <taxon>Alveolata</taxon>
        <taxon>Apicomplexa</taxon>
        <taxon>Aconoidasida</taxon>
        <taxon>Haemosporida</taxon>
        <taxon>Plasmodiidae</taxon>
        <taxon>Plasmodium</taxon>
        <taxon>Plasmodium (Plasmodium)</taxon>
    </lineage>
</organism>
<evidence type="ECO:0000313" key="2">
    <source>
        <dbReference type="Proteomes" id="UP001056978"/>
    </source>
</evidence>
<protein>
    <submittedName>
        <fullName evidence="1">OTU-like cysteine protease</fullName>
    </submittedName>
</protein>
<keyword evidence="2" id="KW-1185">Reference proteome</keyword>
<gene>
    <name evidence="1" type="ORF">MKS88_003376</name>
</gene>
<accession>A0ACB9Y7X7</accession>